<dbReference type="AlphaFoldDB" id="A0A3N2BAN5"/>
<sequence length="131" mass="14410">MVPAPPAPAELASTVLSEAFRDAGLSIRIEPGRDRGSGRILAEHRERRFVVTAWSQGFVPLEEFDFGHALLHFFDTIQQEVSQDQLWGQPLPLCGAHPHHPANAGLAPAGLELYCPRDRTSWTRLIPIAGP</sequence>
<keyword evidence="2" id="KW-1185">Reference proteome</keyword>
<protein>
    <submittedName>
        <fullName evidence="1">Uncharacterized protein</fullName>
    </submittedName>
</protein>
<dbReference type="OrthoDB" id="9999768at2"/>
<dbReference type="EMBL" id="RKHK01000001">
    <property type="protein sequence ID" value="ROR72340.1"/>
    <property type="molecule type" value="Genomic_DNA"/>
</dbReference>
<name>A0A3N2BAN5_9MICO</name>
<proteinExistence type="predicted"/>
<evidence type="ECO:0000313" key="2">
    <source>
        <dbReference type="Proteomes" id="UP000280668"/>
    </source>
</evidence>
<reference evidence="1 2" key="1">
    <citation type="submission" date="2018-11" db="EMBL/GenBank/DDBJ databases">
        <title>Sequencing the genomes of 1000 actinobacteria strains.</title>
        <authorList>
            <person name="Klenk H.-P."/>
        </authorList>
    </citation>
    <scope>NUCLEOTIDE SEQUENCE [LARGE SCALE GENOMIC DNA]</scope>
    <source>
        <strain evidence="1 2">DSM 11294</strain>
    </source>
</reference>
<gene>
    <name evidence="1" type="ORF">EDD31_0691</name>
</gene>
<accession>A0A3N2BAN5</accession>
<dbReference type="Proteomes" id="UP000280668">
    <property type="component" value="Unassembled WGS sequence"/>
</dbReference>
<evidence type="ECO:0000313" key="1">
    <source>
        <dbReference type="EMBL" id="ROR72340.1"/>
    </source>
</evidence>
<comment type="caution">
    <text evidence="1">The sequence shown here is derived from an EMBL/GenBank/DDBJ whole genome shotgun (WGS) entry which is preliminary data.</text>
</comment>
<dbReference type="RefSeq" id="WP_123302917.1">
    <property type="nucleotide sequence ID" value="NZ_RKHK01000001.1"/>
</dbReference>
<organism evidence="1 2">
    <name type="scientific">Bogoriella caseilytica</name>
    <dbReference type="NCBI Taxonomy" id="56055"/>
    <lineage>
        <taxon>Bacteria</taxon>
        <taxon>Bacillati</taxon>
        <taxon>Actinomycetota</taxon>
        <taxon>Actinomycetes</taxon>
        <taxon>Micrococcales</taxon>
        <taxon>Bogoriellaceae</taxon>
        <taxon>Bogoriella</taxon>
    </lineage>
</organism>